<dbReference type="PROSITE" id="PS50113">
    <property type="entry name" value="PAC"/>
    <property type="match status" value="1"/>
</dbReference>
<dbReference type="InterPro" id="IPR003594">
    <property type="entry name" value="HATPase_dom"/>
</dbReference>
<dbReference type="InterPro" id="IPR003661">
    <property type="entry name" value="HisK_dim/P_dom"/>
</dbReference>
<evidence type="ECO:0000259" key="12">
    <source>
        <dbReference type="PROSITE" id="PS50885"/>
    </source>
</evidence>
<feature type="transmembrane region" description="Helical" evidence="8">
    <location>
        <begin position="186"/>
        <end position="208"/>
    </location>
</feature>
<dbReference type="Pfam" id="PF00989">
    <property type="entry name" value="PAS"/>
    <property type="match status" value="1"/>
</dbReference>
<dbReference type="InterPro" id="IPR050351">
    <property type="entry name" value="BphY/WalK/GraS-like"/>
</dbReference>
<dbReference type="InterPro" id="IPR036890">
    <property type="entry name" value="HATPase_C_sf"/>
</dbReference>
<dbReference type="SUPFAM" id="SSF55785">
    <property type="entry name" value="PYP-like sensor domain (PAS domain)"/>
    <property type="match status" value="1"/>
</dbReference>
<comment type="subcellular location">
    <subcellularLocation>
        <location evidence="2">Membrane</location>
    </subcellularLocation>
</comment>
<dbReference type="RefSeq" id="WP_378162870.1">
    <property type="nucleotide sequence ID" value="NZ_JBHSBU010000001.1"/>
</dbReference>
<sequence>MPARLLAYASLPGRRWLQRQSFRRQLSIGVTLGTMLLALATSLACTWQASRQIETSLLGQGLRVTEAMASQSNLALVYGSADNALAAVKTTLSFPDVTQVTLRLPDGKVLLSQGQAADANDARPPSPQLRQPVLSHETARAWHFVAPVLSQPTALELEGETPPQQLLGFVQVVQSKDTLRRMVVDVFTINLAISFLFAFVFVLGIRYLSRRLTRPLTDLARVMAEAERGQRGVQARLSGSSEIAGMAKAFNRMMAALDEREQALEESRRHYREVIETVKEVIFQSDALGRWQFLNPAWTDITGFAVEASLGQPISDYLHGEDLAVFSDCLQQLESHQTGATQCELRLRRADGRLVWLEVRQRSLFSEYGEYLGTSGILNDISERKRAEAELAEHQAHLEDLIESRTEALANANRDLEAFSYSVSHDLRAPLRRINGFSHLLEEDYANQFDETARMYLSRIRSGIASMDELIEALLSLGRITRAHLDRAEVDLSVIVRTIIEEFQHAEPERDAVFRISPTTPVYADPALMRVVLQNLLGNAWKYSAKKPQTRIEFGTALCQGRHAHYVRDNGAGFDMAYAAQLFGVFQRLHQHSDFEGTGIGLATVQRVIHRHGGEIWAEAVPGEGATFFFTLGGQHEP</sequence>
<dbReference type="Pfam" id="PF00512">
    <property type="entry name" value="HisKA"/>
    <property type="match status" value="1"/>
</dbReference>
<feature type="domain" description="Histidine kinase" evidence="9">
    <location>
        <begin position="422"/>
        <end position="636"/>
    </location>
</feature>
<dbReference type="CDD" id="cd00082">
    <property type="entry name" value="HisKA"/>
    <property type="match status" value="1"/>
</dbReference>
<dbReference type="SMART" id="SM00388">
    <property type="entry name" value="HisKA"/>
    <property type="match status" value="1"/>
</dbReference>
<comment type="catalytic activity">
    <reaction evidence="1">
        <text>ATP + protein L-histidine = ADP + protein N-phospho-L-histidine.</text>
        <dbReference type="EC" id="2.7.13.3"/>
    </reaction>
</comment>
<dbReference type="Pfam" id="PF02518">
    <property type="entry name" value="HATPase_c"/>
    <property type="match status" value="1"/>
</dbReference>
<gene>
    <name evidence="13" type="ORF">ACFOW7_07910</name>
</gene>
<dbReference type="InterPro" id="IPR001610">
    <property type="entry name" value="PAC"/>
</dbReference>
<protein>
    <recommendedName>
        <fullName evidence="3">histidine kinase</fullName>
        <ecNumber evidence="3">2.7.13.3</ecNumber>
    </recommendedName>
</protein>
<keyword evidence="7 8" id="KW-0472">Membrane</keyword>
<dbReference type="Gene3D" id="3.30.450.20">
    <property type="entry name" value="PAS domain"/>
    <property type="match status" value="1"/>
</dbReference>
<dbReference type="PROSITE" id="PS50885">
    <property type="entry name" value="HAMP"/>
    <property type="match status" value="1"/>
</dbReference>
<feature type="domain" description="HAMP" evidence="12">
    <location>
        <begin position="210"/>
        <end position="262"/>
    </location>
</feature>
<dbReference type="SMART" id="SM00086">
    <property type="entry name" value="PAC"/>
    <property type="match status" value="1"/>
</dbReference>
<dbReference type="CDD" id="cd06225">
    <property type="entry name" value="HAMP"/>
    <property type="match status" value="1"/>
</dbReference>
<evidence type="ECO:0000259" key="11">
    <source>
        <dbReference type="PROSITE" id="PS50113"/>
    </source>
</evidence>
<dbReference type="EC" id="2.7.13.3" evidence="3"/>
<dbReference type="Proteomes" id="UP001595791">
    <property type="component" value="Unassembled WGS sequence"/>
</dbReference>
<dbReference type="PRINTS" id="PR00344">
    <property type="entry name" value="BCTRLSENSOR"/>
</dbReference>
<dbReference type="PROSITE" id="PS50109">
    <property type="entry name" value="HIS_KIN"/>
    <property type="match status" value="1"/>
</dbReference>
<dbReference type="InterPro" id="IPR035965">
    <property type="entry name" value="PAS-like_dom_sf"/>
</dbReference>
<dbReference type="InterPro" id="IPR004358">
    <property type="entry name" value="Sig_transdc_His_kin-like_C"/>
</dbReference>
<organism evidence="13 14">
    <name type="scientific">Chitinimonas lacunae</name>
    <dbReference type="NCBI Taxonomy" id="1963018"/>
    <lineage>
        <taxon>Bacteria</taxon>
        <taxon>Pseudomonadati</taxon>
        <taxon>Pseudomonadota</taxon>
        <taxon>Betaproteobacteria</taxon>
        <taxon>Neisseriales</taxon>
        <taxon>Chitinibacteraceae</taxon>
        <taxon>Chitinimonas</taxon>
    </lineage>
</organism>
<dbReference type="InterPro" id="IPR013767">
    <property type="entry name" value="PAS_fold"/>
</dbReference>
<keyword evidence="8" id="KW-1133">Transmembrane helix</keyword>
<proteinExistence type="predicted"/>
<evidence type="ECO:0000256" key="3">
    <source>
        <dbReference type="ARBA" id="ARBA00012438"/>
    </source>
</evidence>
<keyword evidence="6" id="KW-0418">Kinase</keyword>
<dbReference type="EMBL" id="JBHSBU010000001">
    <property type="protein sequence ID" value="MFC4159279.1"/>
    <property type="molecule type" value="Genomic_DNA"/>
</dbReference>
<dbReference type="InterPro" id="IPR036097">
    <property type="entry name" value="HisK_dim/P_sf"/>
</dbReference>
<evidence type="ECO:0000256" key="5">
    <source>
        <dbReference type="ARBA" id="ARBA00022679"/>
    </source>
</evidence>
<dbReference type="SUPFAM" id="SSF158472">
    <property type="entry name" value="HAMP domain-like"/>
    <property type="match status" value="1"/>
</dbReference>
<evidence type="ECO:0000256" key="2">
    <source>
        <dbReference type="ARBA" id="ARBA00004370"/>
    </source>
</evidence>
<dbReference type="Pfam" id="PF00672">
    <property type="entry name" value="HAMP"/>
    <property type="match status" value="1"/>
</dbReference>
<dbReference type="CDD" id="cd00130">
    <property type="entry name" value="PAS"/>
    <property type="match status" value="1"/>
</dbReference>
<feature type="domain" description="PAC" evidence="11">
    <location>
        <begin position="341"/>
        <end position="393"/>
    </location>
</feature>
<dbReference type="InterPro" id="IPR000700">
    <property type="entry name" value="PAS-assoc_C"/>
</dbReference>
<dbReference type="Gene3D" id="1.10.287.130">
    <property type="match status" value="1"/>
</dbReference>
<dbReference type="PANTHER" id="PTHR42878">
    <property type="entry name" value="TWO-COMPONENT HISTIDINE KINASE"/>
    <property type="match status" value="1"/>
</dbReference>
<dbReference type="SUPFAM" id="SSF47384">
    <property type="entry name" value="Homodimeric domain of signal transducing histidine kinase"/>
    <property type="match status" value="1"/>
</dbReference>
<dbReference type="InterPro" id="IPR005467">
    <property type="entry name" value="His_kinase_dom"/>
</dbReference>
<accession>A0ABV8MMY3</accession>
<evidence type="ECO:0000256" key="8">
    <source>
        <dbReference type="SAM" id="Phobius"/>
    </source>
</evidence>
<dbReference type="SUPFAM" id="SSF55874">
    <property type="entry name" value="ATPase domain of HSP90 chaperone/DNA topoisomerase II/histidine kinase"/>
    <property type="match status" value="1"/>
</dbReference>
<keyword evidence="4" id="KW-0597">Phosphoprotein</keyword>
<evidence type="ECO:0000259" key="9">
    <source>
        <dbReference type="PROSITE" id="PS50109"/>
    </source>
</evidence>
<evidence type="ECO:0000256" key="7">
    <source>
        <dbReference type="ARBA" id="ARBA00023136"/>
    </source>
</evidence>
<reference evidence="14" key="1">
    <citation type="journal article" date="2019" name="Int. J. Syst. Evol. Microbiol.">
        <title>The Global Catalogue of Microorganisms (GCM) 10K type strain sequencing project: providing services to taxonomists for standard genome sequencing and annotation.</title>
        <authorList>
            <consortium name="The Broad Institute Genomics Platform"/>
            <consortium name="The Broad Institute Genome Sequencing Center for Infectious Disease"/>
            <person name="Wu L."/>
            <person name="Ma J."/>
        </authorList>
    </citation>
    <scope>NUCLEOTIDE SEQUENCE [LARGE SCALE GENOMIC DNA]</scope>
    <source>
        <strain evidence="14">LMG 29894</strain>
    </source>
</reference>
<keyword evidence="5" id="KW-0808">Transferase</keyword>
<keyword evidence="8" id="KW-0812">Transmembrane</keyword>
<keyword evidence="14" id="KW-1185">Reference proteome</keyword>
<name>A0ABV8MMY3_9NEIS</name>
<dbReference type="InterPro" id="IPR000014">
    <property type="entry name" value="PAS"/>
</dbReference>
<dbReference type="SMART" id="SM00091">
    <property type="entry name" value="PAS"/>
    <property type="match status" value="1"/>
</dbReference>
<dbReference type="PANTHER" id="PTHR42878:SF15">
    <property type="entry name" value="BACTERIOPHYTOCHROME"/>
    <property type="match status" value="1"/>
</dbReference>
<dbReference type="Gene3D" id="3.30.565.10">
    <property type="entry name" value="Histidine kinase-like ATPase, C-terminal domain"/>
    <property type="match status" value="1"/>
</dbReference>
<evidence type="ECO:0000256" key="1">
    <source>
        <dbReference type="ARBA" id="ARBA00000085"/>
    </source>
</evidence>
<evidence type="ECO:0000313" key="14">
    <source>
        <dbReference type="Proteomes" id="UP001595791"/>
    </source>
</evidence>
<comment type="caution">
    <text evidence="13">The sequence shown here is derived from an EMBL/GenBank/DDBJ whole genome shotgun (WGS) entry which is preliminary data.</text>
</comment>
<evidence type="ECO:0000256" key="4">
    <source>
        <dbReference type="ARBA" id="ARBA00022553"/>
    </source>
</evidence>
<evidence type="ECO:0000313" key="13">
    <source>
        <dbReference type="EMBL" id="MFC4159279.1"/>
    </source>
</evidence>
<dbReference type="PROSITE" id="PS50112">
    <property type="entry name" value="PAS"/>
    <property type="match status" value="1"/>
</dbReference>
<dbReference type="SMART" id="SM00304">
    <property type="entry name" value="HAMP"/>
    <property type="match status" value="1"/>
</dbReference>
<feature type="domain" description="PAS" evidence="10">
    <location>
        <begin position="267"/>
        <end position="337"/>
    </location>
</feature>
<evidence type="ECO:0000259" key="10">
    <source>
        <dbReference type="PROSITE" id="PS50112"/>
    </source>
</evidence>
<dbReference type="Gene3D" id="6.10.340.10">
    <property type="match status" value="1"/>
</dbReference>
<evidence type="ECO:0000256" key="6">
    <source>
        <dbReference type="ARBA" id="ARBA00022777"/>
    </source>
</evidence>
<dbReference type="SMART" id="SM00387">
    <property type="entry name" value="HATPase_c"/>
    <property type="match status" value="1"/>
</dbReference>
<dbReference type="NCBIfam" id="TIGR00229">
    <property type="entry name" value="sensory_box"/>
    <property type="match status" value="1"/>
</dbReference>
<dbReference type="InterPro" id="IPR003660">
    <property type="entry name" value="HAMP_dom"/>
</dbReference>